<evidence type="ECO:0000259" key="1">
    <source>
        <dbReference type="Pfam" id="PF09331"/>
    </source>
</evidence>
<dbReference type="AlphaFoldDB" id="A0ABD3EF37"/>
<proteinExistence type="predicted"/>
<evidence type="ECO:0000313" key="2">
    <source>
        <dbReference type="EMBL" id="KAL3651745.1"/>
    </source>
</evidence>
<dbReference type="PANTHER" id="PTHR48449:SF1">
    <property type="entry name" value="DUF1985 DOMAIN-CONTAINING PROTEIN"/>
    <property type="match status" value="1"/>
</dbReference>
<name>A0ABD3EF37_9LAMI</name>
<dbReference type="Pfam" id="PF09331">
    <property type="entry name" value="DUF1985"/>
    <property type="match status" value="1"/>
</dbReference>
<accession>A0ABD3EF37</accession>
<dbReference type="InterPro" id="IPR015410">
    <property type="entry name" value="DUF1985"/>
</dbReference>
<keyword evidence="3" id="KW-1185">Reference proteome</keyword>
<organism evidence="2 3">
    <name type="scientific">Castilleja foliolosa</name>
    <dbReference type="NCBI Taxonomy" id="1961234"/>
    <lineage>
        <taxon>Eukaryota</taxon>
        <taxon>Viridiplantae</taxon>
        <taxon>Streptophyta</taxon>
        <taxon>Embryophyta</taxon>
        <taxon>Tracheophyta</taxon>
        <taxon>Spermatophyta</taxon>
        <taxon>Magnoliopsida</taxon>
        <taxon>eudicotyledons</taxon>
        <taxon>Gunneridae</taxon>
        <taxon>Pentapetalae</taxon>
        <taxon>asterids</taxon>
        <taxon>lamiids</taxon>
        <taxon>Lamiales</taxon>
        <taxon>Orobanchaceae</taxon>
        <taxon>Pedicularideae</taxon>
        <taxon>Castillejinae</taxon>
        <taxon>Castilleja</taxon>
    </lineage>
</organism>
<evidence type="ECO:0000313" key="3">
    <source>
        <dbReference type="Proteomes" id="UP001632038"/>
    </source>
</evidence>
<dbReference type="EMBL" id="JAVIJP010000006">
    <property type="protein sequence ID" value="KAL3651745.1"/>
    <property type="molecule type" value="Genomic_DNA"/>
</dbReference>
<sequence>MAMLPAAGKYRLKLSQRSSLPSLTSLVEQQLKEPYIARFKDSCFDHLDEIPSNEELFFNVQGQKARMRGLNFALITGLSFGSYLRQLNRSDFCDHVFGVNHGAIKISDLEDKLMAFSLEEDEGETCLKLAMLYDVYGVLLGQSHSKKLDEKYIHSSDSFEALNNYPWGRVGFEFLKLRSHDVIEDRLIELNAYEVVPNVGGVFAKKILPNKTPRLGCRKTVDRLVTDEELRRKCFQVIAPGDEGIAILKLKPSKAESQTDYYRCFFKWKAEVSMIFEGSSDADRRKEVRKGKGKVAAEAENESEKRWKPSRVERDNLIVGTILKVKDEVREPRKMLEWQQSRIL</sequence>
<comment type="caution">
    <text evidence="2">The sequence shown here is derived from an EMBL/GenBank/DDBJ whole genome shotgun (WGS) entry which is preliminary data.</text>
</comment>
<gene>
    <name evidence="2" type="ORF">CASFOL_004747</name>
</gene>
<dbReference type="Proteomes" id="UP001632038">
    <property type="component" value="Unassembled WGS sequence"/>
</dbReference>
<reference evidence="3" key="1">
    <citation type="journal article" date="2024" name="IScience">
        <title>Strigolactones Initiate the Formation of Haustorium-like Structures in Castilleja.</title>
        <authorList>
            <person name="Buerger M."/>
            <person name="Peterson D."/>
            <person name="Chory J."/>
        </authorList>
    </citation>
    <scope>NUCLEOTIDE SEQUENCE [LARGE SCALE GENOMIC DNA]</scope>
</reference>
<protein>
    <recommendedName>
        <fullName evidence="1">DUF1985 domain-containing protein</fullName>
    </recommendedName>
</protein>
<feature type="domain" description="DUF1985" evidence="1">
    <location>
        <begin position="52"/>
        <end position="175"/>
    </location>
</feature>
<dbReference type="PANTHER" id="PTHR48449">
    <property type="entry name" value="DUF1985 DOMAIN-CONTAINING PROTEIN"/>
    <property type="match status" value="1"/>
</dbReference>